<keyword evidence="3" id="KW-1185">Reference proteome</keyword>
<evidence type="ECO:0000313" key="3">
    <source>
        <dbReference type="Proteomes" id="UP000515146"/>
    </source>
</evidence>
<dbReference type="InParanoid" id="A0A6P6Y6E3"/>
<reference evidence="4" key="1">
    <citation type="submission" date="2025-08" db="UniProtKB">
        <authorList>
            <consortium name="RefSeq"/>
        </authorList>
    </citation>
    <scope>IDENTIFICATION</scope>
    <source>
        <strain evidence="4">Airmid</strain>
    </source>
</reference>
<evidence type="ECO:0000313" key="4">
    <source>
        <dbReference type="RefSeq" id="XP_027200576.1"/>
    </source>
</evidence>
<dbReference type="AlphaFoldDB" id="A0A6P6Y6E3"/>
<feature type="region of interest" description="Disordered" evidence="1">
    <location>
        <begin position="30"/>
        <end position="51"/>
    </location>
</feature>
<evidence type="ECO:0000256" key="2">
    <source>
        <dbReference type="SAM" id="SignalP"/>
    </source>
</evidence>
<evidence type="ECO:0000256" key="1">
    <source>
        <dbReference type="SAM" id="MobiDB-lite"/>
    </source>
</evidence>
<feature type="compositionally biased region" description="Low complexity" evidence="1">
    <location>
        <begin position="30"/>
        <end position="40"/>
    </location>
</feature>
<protein>
    <submittedName>
        <fullName evidence="4">Uncharacterized protein LOC113794647</fullName>
    </submittedName>
</protein>
<sequence length="275" mass="30762">MFHFKYLLIVVVVVVYCCHQQTLAAFRSSGARSSSSSSPRARSRSNQRHRDSQICHLKEVDSCLDKIQTLTKGPNPSSIITTTEGLNKLCGTVDDILKCVKSYFKKCGTPLQREIYDLTIEHFTRTLKKFCNDSPEREVFLQSSPCIHGKVLSTTKFKSTCNSDYLAALDFAANRTLVDERIDSVCCAHNTWEDCAQTMIIEKCGKDSNDRFRSFMDKTFGGIGSIMCPRGIFPATGKVCKQAVPTKGTRPKGKISENFLGKYLNSYLSFIITNA</sequence>
<dbReference type="PANTHER" id="PTHR33964">
    <property type="entry name" value="RE45066P-RELATED"/>
    <property type="match status" value="1"/>
</dbReference>
<dbReference type="PANTHER" id="PTHR33964:SF1">
    <property type="entry name" value="RE45066P"/>
    <property type="match status" value="1"/>
</dbReference>
<dbReference type="RefSeq" id="XP_027200576.1">
    <property type="nucleotide sequence ID" value="XM_027344775.1"/>
</dbReference>
<name>A0A6P6Y6E3_DERPT</name>
<dbReference type="Proteomes" id="UP000515146">
    <property type="component" value="Unplaced"/>
</dbReference>
<feature type="chain" id="PRO_5027798564" evidence="2">
    <location>
        <begin position="25"/>
        <end position="275"/>
    </location>
</feature>
<feature type="signal peptide" evidence="2">
    <location>
        <begin position="1"/>
        <end position="24"/>
    </location>
</feature>
<organism evidence="3 4">
    <name type="scientific">Dermatophagoides pteronyssinus</name>
    <name type="common">European house dust mite</name>
    <dbReference type="NCBI Taxonomy" id="6956"/>
    <lineage>
        <taxon>Eukaryota</taxon>
        <taxon>Metazoa</taxon>
        <taxon>Ecdysozoa</taxon>
        <taxon>Arthropoda</taxon>
        <taxon>Chelicerata</taxon>
        <taxon>Arachnida</taxon>
        <taxon>Acari</taxon>
        <taxon>Acariformes</taxon>
        <taxon>Sarcoptiformes</taxon>
        <taxon>Astigmata</taxon>
        <taxon>Psoroptidia</taxon>
        <taxon>Analgoidea</taxon>
        <taxon>Pyroglyphidae</taxon>
        <taxon>Dermatophagoidinae</taxon>
        <taxon>Dermatophagoides</taxon>
    </lineage>
</organism>
<keyword evidence="2" id="KW-0732">Signal</keyword>
<dbReference type="OMA" id="RPKANCH"/>
<proteinExistence type="predicted"/>
<accession>A0A6P6Y6E3</accession>
<dbReference type="KEGG" id="dpte:113794647"/>
<dbReference type="OrthoDB" id="6505882at2759"/>
<gene>
    <name evidence="4" type="primary">LOC113794647</name>
</gene>